<dbReference type="GO" id="GO:0043565">
    <property type="term" value="F:sequence-specific DNA binding"/>
    <property type="evidence" value="ECO:0007669"/>
    <property type="project" value="InterPro"/>
</dbReference>
<comment type="similarity">
    <text evidence="1">Belongs to the HSF family.</text>
</comment>
<dbReference type="Gene3D" id="1.10.10.10">
    <property type="entry name" value="Winged helix-like DNA-binding domain superfamily/Winged helix DNA-binding domain"/>
    <property type="match status" value="1"/>
</dbReference>
<dbReference type="GO" id="GO:0003700">
    <property type="term" value="F:DNA-binding transcription factor activity"/>
    <property type="evidence" value="ECO:0007669"/>
    <property type="project" value="InterPro"/>
</dbReference>
<keyword evidence="6" id="KW-1185">Reference proteome</keyword>
<evidence type="ECO:0000256" key="1">
    <source>
        <dbReference type="ARBA" id="ARBA00006403"/>
    </source>
</evidence>
<dbReference type="AlphaFoldDB" id="A0A922IEE8"/>
<keyword evidence="3" id="KW-1133">Transmembrane helix</keyword>
<sequence length="71" mass="8300">MAEKSSVLGPRIFSLTVIHSFIHSLNIYSFTQMITANKKKKKDGQTNERKKNEEVIKYQVKKRNETMLVNE</sequence>
<evidence type="ECO:0000256" key="3">
    <source>
        <dbReference type="SAM" id="Phobius"/>
    </source>
</evidence>
<dbReference type="InterPro" id="IPR000232">
    <property type="entry name" value="HSF_DNA-bd"/>
</dbReference>
<accession>A0A922IEE8</accession>
<reference evidence="5" key="2">
    <citation type="journal article" date="2022" name="Res Sq">
        <title>Comparative Genomics Reveals Insights into the Divergent Evolution of Astigmatic Mites and Household Pest Adaptations.</title>
        <authorList>
            <person name="Xiong Q."/>
            <person name="Wan A.T.-Y."/>
            <person name="Liu X.-Y."/>
            <person name="Fung C.S.-H."/>
            <person name="Xiao X."/>
            <person name="Malainual N."/>
            <person name="Hou J."/>
            <person name="Wang L."/>
            <person name="Wang M."/>
            <person name="Yang K."/>
            <person name="Cui Y."/>
            <person name="Leung E."/>
            <person name="Nong W."/>
            <person name="Shin S.-K."/>
            <person name="Au S."/>
            <person name="Jeong K.Y."/>
            <person name="Chew F.T."/>
            <person name="Hui J."/>
            <person name="Leung T.F."/>
            <person name="Tungtrongchitr A."/>
            <person name="Zhong N."/>
            <person name="Liu Z."/>
            <person name="Tsui S."/>
        </authorList>
    </citation>
    <scope>NUCLEOTIDE SEQUENCE</scope>
    <source>
        <strain evidence="5">Derf</strain>
        <tissue evidence="5">Whole organism</tissue>
    </source>
</reference>
<dbReference type="EMBL" id="ASGP02000001">
    <property type="protein sequence ID" value="KAH9529924.1"/>
    <property type="molecule type" value="Genomic_DNA"/>
</dbReference>
<gene>
    <name evidence="5" type="ORF">DERF_003775</name>
</gene>
<feature type="transmembrane region" description="Helical" evidence="3">
    <location>
        <begin position="12"/>
        <end position="31"/>
    </location>
</feature>
<evidence type="ECO:0000313" key="6">
    <source>
        <dbReference type="Proteomes" id="UP000790347"/>
    </source>
</evidence>
<dbReference type="Proteomes" id="UP000790347">
    <property type="component" value="Unassembled WGS sequence"/>
</dbReference>
<evidence type="ECO:0000259" key="4">
    <source>
        <dbReference type="Pfam" id="PF00447"/>
    </source>
</evidence>
<comment type="caution">
    <text evidence="5">The sequence shown here is derived from an EMBL/GenBank/DDBJ whole genome shotgun (WGS) entry which is preliminary data.</text>
</comment>
<evidence type="ECO:0000313" key="5">
    <source>
        <dbReference type="EMBL" id="KAH9529924.1"/>
    </source>
</evidence>
<keyword evidence="3" id="KW-0472">Membrane</keyword>
<organism evidence="5 6">
    <name type="scientific">Dermatophagoides farinae</name>
    <name type="common">American house dust mite</name>
    <dbReference type="NCBI Taxonomy" id="6954"/>
    <lineage>
        <taxon>Eukaryota</taxon>
        <taxon>Metazoa</taxon>
        <taxon>Ecdysozoa</taxon>
        <taxon>Arthropoda</taxon>
        <taxon>Chelicerata</taxon>
        <taxon>Arachnida</taxon>
        <taxon>Acari</taxon>
        <taxon>Acariformes</taxon>
        <taxon>Sarcoptiformes</taxon>
        <taxon>Astigmata</taxon>
        <taxon>Psoroptidia</taxon>
        <taxon>Analgoidea</taxon>
        <taxon>Pyroglyphidae</taxon>
        <taxon>Dermatophagoidinae</taxon>
        <taxon>Dermatophagoides</taxon>
    </lineage>
</organism>
<keyword evidence="2" id="KW-0238">DNA-binding</keyword>
<protein>
    <recommendedName>
        <fullName evidence="4">HSF-type DNA-binding domain-containing protein</fullName>
    </recommendedName>
</protein>
<dbReference type="InterPro" id="IPR036388">
    <property type="entry name" value="WH-like_DNA-bd_sf"/>
</dbReference>
<evidence type="ECO:0000256" key="2">
    <source>
        <dbReference type="ARBA" id="ARBA00023125"/>
    </source>
</evidence>
<dbReference type="Pfam" id="PF00447">
    <property type="entry name" value="HSF_DNA-bind"/>
    <property type="match status" value="1"/>
</dbReference>
<proteinExistence type="inferred from homology"/>
<name>A0A922IEE8_DERFA</name>
<feature type="domain" description="HSF-type DNA-binding" evidence="4">
    <location>
        <begin position="10"/>
        <end position="59"/>
    </location>
</feature>
<keyword evidence="3" id="KW-0812">Transmembrane</keyword>
<reference evidence="5" key="1">
    <citation type="submission" date="2013-05" db="EMBL/GenBank/DDBJ databases">
        <authorList>
            <person name="Yim A.K.Y."/>
            <person name="Chan T.F."/>
            <person name="Ji K.M."/>
            <person name="Liu X.Y."/>
            <person name="Zhou J.W."/>
            <person name="Li R.Q."/>
            <person name="Yang K.Y."/>
            <person name="Li J."/>
            <person name="Li M."/>
            <person name="Law P.T.W."/>
            <person name="Wu Y.L."/>
            <person name="Cai Z.L."/>
            <person name="Qin H."/>
            <person name="Bao Y."/>
            <person name="Leung R.K.K."/>
            <person name="Ng P.K.S."/>
            <person name="Zou J."/>
            <person name="Zhong X.J."/>
            <person name="Ran P.X."/>
            <person name="Zhong N.S."/>
            <person name="Liu Z.G."/>
            <person name="Tsui S.K.W."/>
        </authorList>
    </citation>
    <scope>NUCLEOTIDE SEQUENCE</scope>
    <source>
        <strain evidence="5">Derf</strain>
        <tissue evidence="5">Whole organism</tissue>
    </source>
</reference>